<feature type="DNA-binding region" description="H-T-H motif" evidence="4">
    <location>
        <begin position="40"/>
        <end position="59"/>
    </location>
</feature>
<evidence type="ECO:0000256" key="1">
    <source>
        <dbReference type="ARBA" id="ARBA00023015"/>
    </source>
</evidence>
<evidence type="ECO:0000256" key="2">
    <source>
        <dbReference type="ARBA" id="ARBA00023125"/>
    </source>
</evidence>
<dbReference type="InterPro" id="IPR001647">
    <property type="entry name" value="HTH_TetR"/>
</dbReference>
<evidence type="ECO:0000259" key="5">
    <source>
        <dbReference type="PROSITE" id="PS50977"/>
    </source>
</evidence>
<dbReference type="Proteomes" id="UP001361239">
    <property type="component" value="Unassembled WGS sequence"/>
</dbReference>
<feature type="domain" description="HTH tetR-type" evidence="5">
    <location>
        <begin position="17"/>
        <end position="77"/>
    </location>
</feature>
<dbReference type="InterPro" id="IPR009057">
    <property type="entry name" value="Homeodomain-like_sf"/>
</dbReference>
<evidence type="ECO:0000313" key="7">
    <source>
        <dbReference type="Proteomes" id="UP001361239"/>
    </source>
</evidence>
<dbReference type="PROSITE" id="PS50977">
    <property type="entry name" value="HTH_TETR_2"/>
    <property type="match status" value="1"/>
</dbReference>
<dbReference type="PRINTS" id="PR00455">
    <property type="entry name" value="HTHTETR"/>
</dbReference>
<dbReference type="Gene3D" id="1.10.357.10">
    <property type="entry name" value="Tetracycline Repressor, domain 2"/>
    <property type="match status" value="1"/>
</dbReference>
<reference evidence="6 7" key="1">
    <citation type="submission" date="2024-03" db="EMBL/GenBank/DDBJ databases">
        <authorList>
            <person name="Jo J.-H."/>
        </authorList>
    </citation>
    <scope>NUCLEOTIDE SEQUENCE [LARGE SCALE GENOMIC DNA]</scope>
    <source>
        <strain evidence="6 7">PS1R-30</strain>
    </source>
</reference>
<evidence type="ECO:0000256" key="3">
    <source>
        <dbReference type="ARBA" id="ARBA00023163"/>
    </source>
</evidence>
<dbReference type="EMBL" id="JBBHJZ010000001">
    <property type="protein sequence ID" value="MEJ5975346.1"/>
    <property type="molecule type" value="Genomic_DNA"/>
</dbReference>
<gene>
    <name evidence="6" type="ORF">WG901_01760</name>
</gene>
<protein>
    <submittedName>
        <fullName evidence="6">Helix-turn-helix domain-containing protein</fullName>
    </submittedName>
</protein>
<keyword evidence="3" id="KW-0804">Transcription</keyword>
<keyword evidence="1" id="KW-0805">Transcription regulation</keyword>
<keyword evidence="2 4" id="KW-0238">DNA-binding</keyword>
<organism evidence="6 7">
    <name type="scientific">Novosphingobium anseongense</name>
    <dbReference type="NCBI Taxonomy" id="3133436"/>
    <lineage>
        <taxon>Bacteria</taxon>
        <taxon>Pseudomonadati</taxon>
        <taxon>Pseudomonadota</taxon>
        <taxon>Alphaproteobacteria</taxon>
        <taxon>Sphingomonadales</taxon>
        <taxon>Sphingomonadaceae</taxon>
        <taxon>Novosphingobium</taxon>
    </lineage>
</organism>
<comment type="caution">
    <text evidence="6">The sequence shown here is derived from an EMBL/GenBank/DDBJ whole genome shotgun (WGS) entry which is preliminary data.</text>
</comment>
<dbReference type="PANTHER" id="PTHR30055:SF234">
    <property type="entry name" value="HTH-TYPE TRANSCRIPTIONAL REGULATOR BETI"/>
    <property type="match status" value="1"/>
</dbReference>
<dbReference type="Pfam" id="PF00440">
    <property type="entry name" value="TetR_N"/>
    <property type="match status" value="1"/>
</dbReference>
<evidence type="ECO:0000256" key="4">
    <source>
        <dbReference type="PROSITE-ProRule" id="PRU00335"/>
    </source>
</evidence>
<sequence>MTEQKLGPNRRMGPAGSENWHAMLDGAEQILREEGHAKLTSRRIAEQIGVKQRLVYYYFHTMDDLIVAMFRRSSERDLRQQREASAAPRPLRQLWALSAYSHDARLISEYMALANRIPDLKTEVIRFIDESRAIQVATITRALDASKTVAKLPATALAIIATSVGLSLNREEQLGLSSGHADMQAVLSGFLDLLEPPD</sequence>
<dbReference type="RefSeq" id="WP_339585304.1">
    <property type="nucleotide sequence ID" value="NZ_JBBHJZ010000001.1"/>
</dbReference>
<proteinExistence type="predicted"/>
<dbReference type="SUPFAM" id="SSF46689">
    <property type="entry name" value="Homeodomain-like"/>
    <property type="match status" value="1"/>
</dbReference>
<keyword evidence="7" id="KW-1185">Reference proteome</keyword>
<accession>A0ABU8RQT4</accession>
<name>A0ABU8RQT4_9SPHN</name>
<dbReference type="PANTHER" id="PTHR30055">
    <property type="entry name" value="HTH-TYPE TRANSCRIPTIONAL REGULATOR RUTR"/>
    <property type="match status" value="1"/>
</dbReference>
<evidence type="ECO:0000313" key="6">
    <source>
        <dbReference type="EMBL" id="MEJ5975346.1"/>
    </source>
</evidence>
<dbReference type="InterPro" id="IPR050109">
    <property type="entry name" value="HTH-type_TetR-like_transc_reg"/>
</dbReference>